<evidence type="ECO:0000313" key="1">
    <source>
        <dbReference type="EMBL" id="OAH57746.1"/>
    </source>
</evidence>
<dbReference type="EMBL" id="LQWZ01000012">
    <property type="protein sequence ID" value="OAH57746.1"/>
    <property type="molecule type" value="Genomic_DNA"/>
</dbReference>
<dbReference type="AlphaFoldDB" id="A0A177KX74"/>
<comment type="caution">
    <text evidence="1">The sequence shown here is derived from an EMBL/GenBank/DDBJ whole genome shotgun (WGS) entry which is preliminary data.</text>
</comment>
<sequence length="77" mass="9166">MKLLEAVKLPGLYRLWNSERKEVSEALFFGEISRSIGDNETDWNPNIFSWINEREFNFEDWQEVDVEILPTVITEQC</sequence>
<evidence type="ECO:0000313" key="2">
    <source>
        <dbReference type="Proteomes" id="UP000077271"/>
    </source>
</evidence>
<accession>A0A177KX74</accession>
<proteinExistence type="predicted"/>
<dbReference type="RefSeq" id="WP_018392983.1">
    <property type="nucleotide sequence ID" value="NZ_LQWZ01000012.1"/>
</dbReference>
<reference evidence="1 2" key="1">
    <citation type="submission" date="2016-01" db="EMBL/GenBank/DDBJ databases">
        <title>Investigation of taxonomic status of Bacillus aminovorans.</title>
        <authorList>
            <person name="Verma A."/>
            <person name="Pal Y."/>
            <person name="Krishnamurthi S."/>
        </authorList>
    </citation>
    <scope>NUCLEOTIDE SEQUENCE [LARGE SCALE GENOMIC DNA]</scope>
    <source>
        <strain evidence="1 2">DSM 4337</strain>
    </source>
</reference>
<gene>
    <name evidence="1" type="ORF">AWH48_01625</name>
</gene>
<name>A0A177KX74_9BACI</name>
<dbReference type="Proteomes" id="UP000077271">
    <property type="component" value="Unassembled WGS sequence"/>
</dbReference>
<protein>
    <submittedName>
        <fullName evidence="1">Uncharacterized protein</fullName>
    </submittedName>
</protein>
<organism evidence="1 2">
    <name type="scientific">Domibacillus aminovorans</name>
    <dbReference type="NCBI Taxonomy" id="29332"/>
    <lineage>
        <taxon>Bacteria</taxon>
        <taxon>Bacillati</taxon>
        <taxon>Bacillota</taxon>
        <taxon>Bacilli</taxon>
        <taxon>Bacillales</taxon>
        <taxon>Bacillaceae</taxon>
        <taxon>Domibacillus</taxon>
    </lineage>
</organism>
<dbReference type="OrthoDB" id="2978027at2"/>